<dbReference type="PANTHER" id="PTHR30314:SF3">
    <property type="entry name" value="MITOCHONDRIAL DIVISION PROTEIN FSZA"/>
    <property type="match status" value="1"/>
</dbReference>
<evidence type="ECO:0000256" key="3">
    <source>
        <dbReference type="ARBA" id="ARBA00023134"/>
    </source>
</evidence>
<dbReference type="Pfam" id="PF00091">
    <property type="entry name" value="Tubulin"/>
    <property type="match status" value="1"/>
</dbReference>
<dbReference type="InterPro" id="IPR018316">
    <property type="entry name" value="Tubulin/FtsZ_2-layer-sand-dom"/>
</dbReference>
<proteinExistence type="inferred from homology"/>
<keyword evidence="2" id="KW-0547">Nucleotide-binding</keyword>
<evidence type="ECO:0008006" key="9">
    <source>
        <dbReference type="Google" id="ProtNLM"/>
    </source>
</evidence>
<keyword evidence="8" id="KW-1185">Reference proteome</keyword>
<dbReference type="InterPro" id="IPR008280">
    <property type="entry name" value="Tub_FtsZ_C"/>
</dbReference>
<dbReference type="InterPro" id="IPR020805">
    <property type="entry name" value="Cell_div_FtsZ_CS"/>
</dbReference>
<dbReference type="EMBL" id="JABMIG020000145">
    <property type="protein sequence ID" value="KAL3789175.1"/>
    <property type="molecule type" value="Genomic_DNA"/>
</dbReference>
<dbReference type="SUPFAM" id="SSF52490">
    <property type="entry name" value="Tubulin nucleotide-binding domain-like"/>
    <property type="match status" value="1"/>
</dbReference>
<accession>A0ABD3PM12</accession>
<evidence type="ECO:0000259" key="5">
    <source>
        <dbReference type="SMART" id="SM00864"/>
    </source>
</evidence>
<feature type="region of interest" description="Disordered" evidence="4">
    <location>
        <begin position="146"/>
        <end position="194"/>
    </location>
</feature>
<dbReference type="InterPro" id="IPR037103">
    <property type="entry name" value="Tubulin/FtsZ-like_C"/>
</dbReference>
<dbReference type="FunFam" id="3.40.50.1440:FF:000001">
    <property type="entry name" value="Cell division protein FtsZ"/>
    <property type="match status" value="1"/>
</dbReference>
<dbReference type="SMART" id="SM00865">
    <property type="entry name" value="Tubulin_C"/>
    <property type="match status" value="1"/>
</dbReference>
<feature type="domain" description="Tubulin/FtsZ 2-layer sandwich" evidence="6">
    <location>
        <begin position="431"/>
        <end position="589"/>
    </location>
</feature>
<dbReference type="PROSITE" id="PS01135">
    <property type="entry name" value="FTSZ_2"/>
    <property type="match status" value="1"/>
</dbReference>
<dbReference type="InterPro" id="IPR045061">
    <property type="entry name" value="FtsZ/CetZ"/>
</dbReference>
<sequence>MAPSRLLGRSLLRWNHHHVTPASSQGRLRSISSYATEQIQQPCVTSSLSLVMSTVPRGLLPPLRHQKIGNVHQQCRHQSDFLKQRAVEALKSKRNAAASTGVSGNRGLNDDKGKSEVSGKEDPVTNPEKVIDAVADFGDDHKLAGLTAAAATTPPPSSERPMSSTKLEMNEDKLSNQSASPSLENKVSSHTVATESSLNEKEIMSHELNHPQNTNSNALNSGSNPWAHMQLHEFAPKIVVVGVGGAGTNAVNNMVASGLSGVEFLALNTDAQHLSTSLSPNRLQIGTELTSGLGCGANPDAGRLAAEESKDAIVSCIEDAHMVFITAGMGGGTGTGAAPVVAGLCYDLGILTVSVVTTPFRFEGTHRKRLAMEGVERLKNVSDTLIVVPNQNLFRLVGEKTSFVESFRLADNVLLAGVRSITDLMTSPGLINLDFADVQSVMHGMGNALLGTGQACHDDRVGTYGIGEKKDGTKSKPNEENKESITKDERTADDDQDECRAIRAAKMALNNPLLGNGNMDIGSAKGMLVNITGGSDMTLYEVDRAAEYITDRVLDPDANIIFGSAYDANLTGCVRVSVVATGIEENVAS</sequence>
<comment type="similarity">
    <text evidence="1">Belongs to the FtsZ family.</text>
</comment>
<protein>
    <recommendedName>
        <fullName evidence="9">Cell division protein FtsZ</fullName>
    </recommendedName>
</protein>
<dbReference type="SUPFAM" id="SSF55307">
    <property type="entry name" value="Tubulin C-terminal domain-like"/>
    <property type="match status" value="2"/>
</dbReference>
<dbReference type="SMART" id="SM00864">
    <property type="entry name" value="Tubulin"/>
    <property type="match status" value="1"/>
</dbReference>
<dbReference type="InterPro" id="IPR003008">
    <property type="entry name" value="Tubulin_FtsZ_GTPase"/>
</dbReference>
<keyword evidence="3" id="KW-0342">GTP-binding</keyword>
<feature type="region of interest" description="Disordered" evidence="4">
    <location>
        <begin position="466"/>
        <end position="496"/>
    </location>
</feature>
<dbReference type="Pfam" id="PF12327">
    <property type="entry name" value="FtsZ_C"/>
    <property type="match status" value="1"/>
</dbReference>
<dbReference type="NCBIfam" id="TIGR00065">
    <property type="entry name" value="ftsZ"/>
    <property type="match status" value="1"/>
</dbReference>
<evidence type="ECO:0000256" key="2">
    <source>
        <dbReference type="ARBA" id="ARBA00022741"/>
    </source>
</evidence>
<feature type="compositionally biased region" description="Basic and acidic residues" evidence="4">
    <location>
        <begin position="466"/>
        <end position="490"/>
    </location>
</feature>
<comment type="caution">
    <text evidence="7">The sequence shown here is derived from an EMBL/GenBank/DDBJ whole genome shotgun (WGS) entry which is preliminary data.</text>
</comment>
<evidence type="ECO:0000313" key="7">
    <source>
        <dbReference type="EMBL" id="KAL3789175.1"/>
    </source>
</evidence>
<organism evidence="7 8">
    <name type="scientific">Cyclotella cryptica</name>
    <dbReference type="NCBI Taxonomy" id="29204"/>
    <lineage>
        <taxon>Eukaryota</taxon>
        <taxon>Sar</taxon>
        <taxon>Stramenopiles</taxon>
        <taxon>Ochrophyta</taxon>
        <taxon>Bacillariophyta</taxon>
        <taxon>Coscinodiscophyceae</taxon>
        <taxon>Thalassiosirophycidae</taxon>
        <taxon>Stephanodiscales</taxon>
        <taxon>Stephanodiscaceae</taxon>
        <taxon>Cyclotella</taxon>
    </lineage>
</organism>
<evidence type="ECO:0000313" key="8">
    <source>
        <dbReference type="Proteomes" id="UP001516023"/>
    </source>
</evidence>
<dbReference type="PRINTS" id="PR00423">
    <property type="entry name" value="CELLDVISFTSZ"/>
</dbReference>
<feature type="compositionally biased region" description="Basic and acidic residues" evidence="4">
    <location>
        <begin position="108"/>
        <end position="123"/>
    </location>
</feature>
<evidence type="ECO:0000256" key="4">
    <source>
        <dbReference type="SAM" id="MobiDB-lite"/>
    </source>
</evidence>
<dbReference type="InterPro" id="IPR036525">
    <property type="entry name" value="Tubulin/FtsZ_GTPase_sf"/>
</dbReference>
<dbReference type="Gene3D" id="3.40.50.1440">
    <property type="entry name" value="Tubulin/FtsZ, GTPase domain"/>
    <property type="match status" value="1"/>
</dbReference>
<evidence type="ECO:0000259" key="6">
    <source>
        <dbReference type="SMART" id="SM00865"/>
    </source>
</evidence>
<dbReference type="Gene3D" id="3.30.1330.20">
    <property type="entry name" value="Tubulin/FtsZ, C-terminal domain"/>
    <property type="match status" value="1"/>
</dbReference>
<evidence type="ECO:0000256" key="1">
    <source>
        <dbReference type="ARBA" id="ARBA00009690"/>
    </source>
</evidence>
<dbReference type="InterPro" id="IPR024757">
    <property type="entry name" value="FtsZ_C"/>
</dbReference>
<name>A0ABD3PM12_9STRA</name>
<dbReference type="HAMAP" id="MF_00909">
    <property type="entry name" value="FtsZ"/>
    <property type="match status" value="1"/>
</dbReference>
<dbReference type="CDD" id="cd02201">
    <property type="entry name" value="FtsZ_type1"/>
    <property type="match status" value="1"/>
</dbReference>
<feature type="compositionally biased region" description="Polar residues" evidence="4">
    <location>
        <begin position="175"/>
        <end position="194"/>
    </location>
</feature>
<dbReference type="PANTHER" id="PTHR30314">
    <property type="entry name" value="CELL DIVISION PROTEIN FTSZ-RELATED"/>
    <property type="match status" value="1"/>
</dbReference>
<feature type="domain" description="Tubulin/FtsZ GTPase" evidence="5">
    <location>
        <begin position="237"/>
        <end position="429"/>
    </location>
</feature>
<dbReference type="Proteomes" id="UP001516023">
    <property type="component" value="Unassembled WGS sequence"/>
</dbReference>
<feature type="region of interest" description="Disordered" evidence="4">
    <location>
        <begin position="92"/>
        <end position="127"/>
    </location>
</feature>
<dbReference type="GO" id="GO:0005525">
    <property type="term" value="F:GTP binding"/>
    <property type="evidence" value="ECO:0007669"/>
    <property type="project" value="UniProtKB-KW"/>
</dbReference>
<dbReference type="InterPro" id="IPR000158">
    <property type="entry name" value="Cell_div_FtsZ"/>
</dbReference>
<gene>
    <name evidence="7" type="ORF">HJC23_012264</name>
</gene>
<dbReference type="AlphaFoldDB" id="A0ABD3PM12"/>
<reference evidence="7 8" key="1">
    <citation type="journal article" date="2020" name="G3 (Bethesda)">
        <title>Improved Reference Genome for Cyclotella cryptica CCMP332, a Model for Cell Wall Morphogenesis, Salinity Adaptation, and Lipid Production in Diatoms (Bacillariophyta).</title>
        <authorList>
            <person name="Roberts W.R."/>
            <person name="Downey K.M."/>
            <person name="Ruck E.C."/>
            <person name="Traller J.C."/>
            <person name="Alverson A.J."/>
        </authorList>
    </citation>
    <scope>NUCLEOTIDE SEQUENCE [LARGE SCALE GENOMIC DNA]</scope>
    <source>
        <strain evidence="7 8">CCMP332</strain>
    </source>
</reference>